<feature type="domain" description="Pyruvate/ketoisovalerate oxidoreductase catalytic" evidence="2">
    <location>
        <begin position="11"/>
        <end position="174"/>
    </location>
</feature>
<accession>A0ABS4KFR2</accession>
<name>A0ABS4KFR2_9FIRM</name>
<dbReference type="RefSeq" id="WP_209658786.1">
    <property type="nucleotide sequence ID" value="NZ_JAGGLI010000002.1"/>
</dbReference>
<evidence type="ECO:0000259" key="3">
    <source>
        <dbReference type="Pfam" id="PF01855"/>
    </source>
</evidence>
<evidence type="ECO:0000313" key="6">
    <source>
        <dbReference type="Proteomes" id="UP001314903"/>
    </source>
</evidence>
<organism evidence="5 6">
    <name type="scientific">Acetoanaerobium pronyense</name>
    <dbReference type="NCBI Taxonomy" id="1482736"/>
    <lineage>
        <taxon>Bacteria</taxon>
        <taxon>Bacillati</taxon>
        <taxon>Bacillota</taxon>
        <taxon>Clostridia</taxon>
        <taxon>Peptostreptococcales</taxon>
        <taxon>Filifactoraceae</taxon>
        <taxon>Acetoanaerobium</taxon>
    </lineage>
</organism>
<dbReference type="GO" id="GO:0047553">
    <property type="term" value="F:2-oxoglutarate synthase activity"/>
    <property type="evidence" value="ECO:0007669"/>
    <property type="project" value="UniProtKB-EC"/>
</dbReference>
<feature type="domain" description="Pyruvate:ferredoxin oxidoreductase core" evidence="4">
    <location>
        <begin position="465"/>
        <end position="558"/>
    </location>
</feature>
<evidence type="ECO:0000259" key="4">
    <source>
        <dbReference type="Pfam" id="PF17147"/>
    </source>
</evidence>
<dbReference type="Pfam" id="PF01855">
    <property type="entry name" value="POR_N"/>
    <property type="match status" value="1"/>
</dbReference>
<dbReference type="NCBIfam" id="TIGR03710">
    <property type="entry name" value="OAFO_sf"/>
    <property type="match status" value="1"/>
</dbReference>
<dbReference type="Gene3D" id="3.40.50.920">
    <property type="match status" value="1"/>
</dbReference>
<dbReference type="Proteomes" id="UP001314903">
    <property type="component" value="Unassembled WGS sequence"/>
</dbReference>
<dbReference type="InterPro" id="IPR033412">
    <property type="entry name" value="PFOR_II"/>
</dbReference>
<comment type="caution">
    <text evidence="5">The sequence shown here is derived from an EMBL/GenBank/DDBJ whole genome shotgun (WGS) entry which is preliminary data.</text>
</comment>
<dbReference type="PANTHER" id="PTHR32154">
    <property type="entry name" value="PYRUVATE-FLAVODOXIN OXIDOREDUCTASE-RELATED"/>
    <property type="match status" value="1"/>
</dbReference>
<dbReference type="InterPro" id="IPR029061">
    <property type="entry name" value="THDP-binding"/>
</dbReference>
<feature type="domain" description="Pyruvate flavodoxin/ferredoxin oxidoreductase pyrimidine binding" evidence="3">
    <location>
        <begin position="202"/>
        <end position="440"/>
    </location>
</feature>
<dbReference type="Pfam" id="PF01558">
    <property type="entry name" value="POR"/>
    <property type="match status" value="1"/>
</dbReference>
<dbReference type="SUPFAM" id="SSF52518">
    <property type="entry name" value="Thiamin diphosphate-binding fold (THDP-binding)"/>
    <property type="match status" value="1"/>
</dbReference>
<dbReference type="Gene3D" id="3.40.50.970">
    <property type="match status" value="1"/>
</dbReference>
<protein>
    <submittedName>
        <fullName evidence="5">2-oxoglutarate ferredoxin oxidoreductase subunit alpha</fullName>
        <ecNumber evidence="5">1.2.7.11</ecNumber>
        <ecNumber evidence="5">1.2.7.3</ecNumber>
    </submittedName>
</protein>
<dbReference type="EMBL" id="JAGGLI010000002">
    <property type="protein sequence ID" value="MBP2026588.1"/>
    <property type="molecule type" value="Genomic_DNA"/>
</dbReference>
<dbReference type="InterPro" id="IPR019752">
    <property type="entry name" value="Pyrv/ketoisovalerate_OxRed_cat"/>
</dbReference>
<dbReference type="EC" id="1.2.7.3" evidence="5"/>
<reference evidence="5 6" key="1">
    <citation type="submission" date="2021-03" db="EMBL/GenBank/DDBJ databases">
        <title>Genomic Encyclopedia of Type Strains, Phase IV (KMG-IV): sequencing the most valuable type-strain genomes for metagenomic binning, comparative biology and taxonomic classification.</title>
        <authorList>
            <person name="Goeker M."/>
        </authorList>
    </citation>
    <scope>NUCLEOTIDE SEQUENCE [LARGE SCALE GENOMIC DNA]</scope>
    <source>
        <strain evidence="5 6">DSM 27512</strain>
    </source>
</reference>
<dbReference type="Pfam" id="PF17147">
    <property type="entry name" value="PFOR_II"/>
    <property type="match status" value="1"/>
</dbReference>
<proteinExistence type="predicted"/>
<evidence type="ECO:0000259" key="2">
    <source>
        <dbReference type="Pfam" id="PF01558"/>
    </source>
</evidence>
<evidence type="ECO:0000313" key="5">
    <source>
        <dbReference type="EMBL" id="MBP2026588.1"/>
    </source>
</evidence>
<evidence type="ECO:0000256" key="1">
    <source>
        <dbReference type="ARBA" id="ARBA00023002"/>
    </source>
</evidence>
<dbReference type="InterPro" id="IPR022367">
    <property type="entry name" value="2-oxoacid/accept_OxRdtase_asu"/>
</dbReference>
<dbReference type="CDD" id="cd07034">
    <property type="entry name" value="TPP_PYR_PFOR_IOR-alpha_like"/>
    <property type="match status" value="1"/>
</dbReference>
<dbReference type="InterPro" id="IPR002880">
    <property type="entry name" value="Pyrv_Fd/Flavodoxin_OxRdtase_N"/>
</dbReference>
<dbReference type="Gene3D" id="3.40.920.10">
    <property type="entry name" value="Pyruvate-ferredoxin oxidoreductase, PFOR, domain III"/>
    <property type="match status" value="1"/>
</dbReference>
<dbReference type="InterPro" id="IPR050722">
    <property type="entry name" value="Pyruvate:ferred/Flavod_OxRd"/>
</dbReference>
<dbReference type="EC" id="1.2.7.11" evidence="5"/>
<dbReference type="PANTHER" id="PTHR32154:SF20">
    <property type="entry name" value="2-OXOGLUTARATE OXIDOREDUCTASE SUBUNIT KORA"/>
    <property type="match status" value="1"/>
</dbReference>
<dbReference type="InterPro" id="IPR009014">
    <property type="entry name" value="Transketo_C/PFOR_II"/>
</dbReference>
<keyword evidence="1 5" id="KW-0560">Oxidoreductase</keyword>
<dbReference type="InterPro" id="IPR002869">
    <property type="entry name" value="Pyrv_flavodox_OxRed_cen"/>
</dbReference>
<gene>
    <name evidence="5" type="ORF">J2Z35_000377</name>
</gene>
<keyword evidence="6" id="KW-1185">Reference proteome</keyword>
<sequence>MNYNVLVGGSAGQGMDTLSQMFELIMKRKGYYVFSNKDYMSRIRGGHNFIQIRFSDEEIYSHDDDLDLIIALDKRTLNTHIDRLKDNGKLFIDKSILEREKEKEKEESIKIIPIASSEMAKEAGNQRTEGTVLLGAVLKFFGFDISNEVTDVLKEYFEGEIYKINEKALNLGYESVEQSFSLKKGSFKDSILVDGARGAALGALAGGVAFYSAYPMTPSTSFMSYLSAHQNDAGLIVEQVEDEIAAINMAIGASYAGIRAMTGTSGGGFSLMTEALGLAGITETPLVVLNVQRPGPATGLPTRTEQSDLSFILTASHGEIPRMVISLRNPEHAFYTIPRALNLADKYQMLIIILSDQYLADSSITIKPYDFSKISIERHISDEDAIIDGKYKRYRLTENGVSPRLLPGQFEKALVLADSDEHDENGHITESSQVRIQQMDKRMRKLNYLMEELEEPVYYGDENPENLIVAWGSLEGPVREAVERLRDENSSVGALVFGDIYPLPKQKLEKYSKNAKNIINIEMNYTGQLAKLIRQETGIYCNKSILKYDGRQMSPSEIVKKFKEEVKI</sequence>
<dbReference type="SUPFAM" id="SSF53323">
    <property type="entry name" value="Pyruvate-ferredoxin oxidoreductase, PFOR, domain III"/>
    <property type="match status" value="1"/>
</dbReference>
<dbReference type="SUPFAM" id="SSF52922">
    <property type="entry name" value="TK C-terminal domain-like"/>
    <property type="match status" value="1"/>
</dbReference>